<evidence type="ECO:0000313" key="2">
    <source>
        <dbReference type="Proteomes" id="UP000002949"/>
    </source>
</evidence>
<dbReference type="EMBL" id="AGSN01000222">
    <property type="protein sequence ID" value="EHH04583.1"/>
    <property type="molecule type" value="Genomic_DNA"/>
</dbReference>
<accession>G6YJS3</accession>
<gene>
    <name evidence="1" type="ORF">MEA186_31286</name>
</gene>
<dbReference type="Proteomes" id="UP000002949">
    <property type="component" value="Unassembled WGS sequence"/>
</dbReference>
<name>G6YJS3_9HYPH</name>
<evidence type="ECO:0000313" key="1">
    <source>
        <dbReference type="EMBL" id="EHH04583.1"/>
    </source>
</evidence>
<sequence length="41" mass="4595">MLPKHKPKGRGPVNTLHRMLRCGISIPKAVDSKDLPIEQTM</sequence>
<dbReference type="AlphaFoldDB" id="G6YJS3"/>
<reference evidence="1 2" key="1">
    <citation type="journal article" date="2012" name="J. Bacteriol.">
        <title>Draft Genome Sequence of Plant Growth-Promoting Rhizobium Mesorhizobium amorphae, Isolated from Zinc-Lead Mine Tailings.</title>
        <authorList>
            <person name="Hao X."/>
            <person name="Lin Y."/>
            <person name="Johnstone L."/>
            <person name="Baltrus D.A."/>
            <person name="Miller S.J."/>
            <person name="Wei G."/>
            <person name="Rensing C."/>
        </authorList>
    </citation>
    <scope>NUCLEOTIDE SEQUENCE [LARGE SCALE GENOMIC DNA]</scope>
    <source>
        <strain evidence="1 2">CCNWGS0123</strain>
    </source>
</reference>
<organism evidence="1 2">
    <name type="scientific">Mesorhizobium amorphae CCNWGS0123</name>
    <dbReference type="NCBI Taxonomy" id="1082933"/>
    <lineage>
        <taxon>Bacteria</taxon>
        <taxon>Pseudomonadati</taxon>
        <taxon>Pseudomonadota</taxon>
        <taxon>Alphaproteobacteria</taxon>
        <taxon>Hyphomicrobiales</taxon>
        <taxon>Phyllobacteriaceae</taxon>
        <taxon>Mesorhizobium</taxon>
    </lineage>
</organism>
<dbReference type="PATRIC" id="fig|1082933.3.peg.6072"/>
<protein>
    <submittedName>
        <fullName evidence="1">Uncharacterized protein</fullName>
    </submittedName>
</protein>
<keyword evidence="2" id="KW-1185">Reference proteome</keyword>
<proteinExistence type="predicted"/>